<dbReference type="InterPro" id="IPR017871">
    <property type="entry name" value="ABC_transporter-like_CS"/>
</dbReference>
<dbReference type="Proteomes" id="UP000198654">
    <property type="component" value="Unassembled WGS sequence"/>
</dbReference>
<evidence type="ECO:0000256" key="4">
    <source>
        <dbReference type="SAM" id="MobiDB-lite"/>
    </source>
</evidence>
<dbReference type="InterPro" id="IPR008995">
    <property type="entry name" value="Mo/tungstate-bd_C_term_dom"/>
</dbReference>
<dbReference type="STRING" id="119000.SAMN05661010_02275"/>
<evidence type="ECO:0000256" key="1">
    <source>
        <dbReference type="ARBA" id="ARBA00022448"/>
    </source>
</evidence>
<dbReference type="GO" id="GO:0016887">
    <property type="term" value="F:ATP hydrolysis activity"/>
    <property type="evidence" value="ECO:0007669"/>
    <property type="project" value="InterPro"/>
</dbReference>
<dbReference type="Gene3D" id="3.40.50.300">
    <property type="entry name" value="P-loop containing nucleotide triphosphate hydrolases"/>
    <property type="match status" value="1"/>
</dbReference>
<feature type="region of interest" description="Disordered" evidence="4">
    <location>
        <begin position="370"/>
        <end position="392"/>
    </location>
</feature>
<dbReference type="SUPFAM" id="SSF50331">
    <property type="entry name" value="MOP-like"/>
    <property type="match status" value="1"/>
</dbReference>
<dbReference type="EMBL" id="FNGI01000006">
    <property type="protein sequence ID" value="SDL68580.1"/>
    <property type="molecule type" value="Genomic_DNA"/>
</dbReference>
<dbReference type="GO" id="GO:0043190">
    <property type="term" value="C:ATP-binding cassette (ABC) transporter complex"/>
    <property type="evidence" value="ECO:0007669"/>
    <property type="project" value="InterPro"/>
</dbReference>
<evidence type="ECO:0000259" key="5">
    <source>
        <dbReference type="PROSITE" id="PS50893"/>
    </source>
</evidence>
<dbReference type="InterPro" id="IPR003439">
    <property type="entry name" value="ABC_transporter-like_ATP-bd"/>
</dbReference>
<dbReference type="InterPro" id="IPR013611">
    <property type="entry name" value="Transp-assoc_OB_typ2"/>
</dbReference>
<dbReference type="Gene3D" id="2.40.50.100">
    <property type="match status" value="1"/>
</dbReference>
<name>A0A1G9M2T5_9GAMM</name>
<reference evidence="6 7" key="1">
    <citation type="submission" date="2016-10" db="EMBL/GenBank/DDBJ databases">
        <authorList>
            <person name="de Groot N.N."/>
        </authorList>
    </citation>
    <scope>NUCLEOTIDE SEQUENCE [LARGE SCALE GENOMIC DNA]</scope>
    <source>
        <strain evidence="6 7">DSM 14789</strain>
    </source>
</reference>
<dbReference type="InterPro" id="IPR003593">
    <property type="entry name" value="AAA+_ATPase"/>
</dbReference>
<feature type="domain" description="ABC transporter" evidence="5">
    <location>
        <begin position="6"/>
        <end position="236"/>
    </location>
</feature>
<evidence type="ECO:0000313" key="6">
    <source>
        <dbReference type="EMBL" id="SDL68580.1"/>
    </source>
</evidence>
<dbReference type="GO" id="GO:0015697">
    <property type="term" value="P:quaternary ammonium group transport"/>
    <property type="evidence" value="ECO:0007669"/>
    <property type="project" value="UniProtKB-ARBA"/>
</dbReference>
<keyword evidence="3 6" id="KW-0067">ATP-binding</keyword>
<accession>A0A1G9M2T5</accession>
<evidence type="ECO:0000256" key="3">
    <source>
        <dbReference type="ARBA" id="ARBA00022840"/>
    </source>
</evidence>
<organism evidence="6 7">
    <name type="scientific">Modicisalibacter muralis</name>
    <dbReference type="NCBI Taxonomy" id="119000"/>
    <lineage>
        <taxon>Bacteria</taxon>
        <taxon>Pseudomonadati</taxon>
        <taxon>Pseudomonadota</taxon>
        <taxon>Gammaproteobacteria</taxon>
        <taxon>Oceanospirillales</taxon>
        <taxon>Halomonadaceae</taxon>
        <taxon>Modicisalibacter</taxon>
    </lineage>
</organism>
<sequence>MSEAAVELRGIHKRYGDVVAVETIDMAVQSGEFLTFLGPSGCGKTTTLRMIAGLESPSAGDILIKGRRVNDVPIHKRNLGIVFQNYALFPHRSVYDNVAFGLRYRKCSKDEIRTRVREALRLVQLEAMEERYPAALSGGQQQRVALARAIVINPDLLLLDEPLSALDANLREDMRLELKRIQRETAITTLFITHDQSEALAMSDRIAVMSNGRVEQLDTPQVVYNRPTSRFCANFLGNANVMGGRVVGGEPGAWRVDAGGREWLSASTDTWRQGESVAVIVRAEHFQLDVSSVDGEVGNALQARIETVDYLGMSARYIIRPEQGETLELIHGVHHQPLQAGTWVRVWMPADDVILLPPGDVTALAPNDAARLSPEDATRLPPEDAAVGKGAS</sequence>
<dbReference type="GO" id="GO:0005524">
    <property type="term" value="F:ATP binding"/>
    <property type="evidence" value="ECO:0007669"/>
    <property type="project" value="UniProtKB-KW"/>
</dbReference>
<dbReference type="SMART" id="SM00382">
    <property type="entry name" value="AAA"/>
    <property type="match status" value="1"/>
</dbReference>
<proteinExistence type="predicted"/>
<gene>
    <name evidence="6" type="ORF">SAMN05661010_02275</name>
</gene>
<dbReference type="RefSeq" id="WP_089728626.1">
    <property type="nucleotide sequence ID" value="NZ_FNGI01000006.1"/>
</dbReference>
<dbReference type="AlphaFoldDB" id="A0A1G9M2T5"/>
<dbReference type="InterPro" id="IPR027417">
    <property type="entry name" value="P-loop_NTPase"/>
</dbReference>
<dbReference type="Pfam" id="PF00005">
    <property type="entry name" value="ABC_tran"/>
    <property type="match status" value="1"/>
</dbReference>
<dbReference type="Pfam" id="PF08402">
    <property type="entry name" value="TOBE_2"/>
    <property type="match status" value="1"/>
</dbReference>
<keyword evidence="1" id="KW-0813">Transport</keyword>
<evidence type="ECO:0000313" key="7">
    <source>
        <dbReference type="Proteomes" id="UP000198654"/>
    </source>
</evidence>
<keyword evidence="7" id="KW-1185">Reference proteome</keyword>
<dbReference type="PANTHER" id="PTHR42781">
    <property type="entry name" value="SPERMIDINE/PUTRESCINE IMPORT ATP-BINDING PROTEIN POTA"/>
    <property type="match status" value="1"/>
</dbReference>
<dbReference type="InterPro" id="IPR050093">
    <property type="entry name" value="ABC_SmlMolc_Importer"/>
</dbReference>
<keyword evidence="2" id="KW-0547">Nucleotide-binding</keyword>
<protein>
    <submittedName>
        <fullName evidence="6">Spermidine/putrescine transport system ATP-binding protein</fullName>
    </submittedName>
</protein>
<dbReference type="PROSITE" id="PS00211">
    <property type="entry name" value="ABC_TRANSPORTER_1"/>
    <property type="match status" value="1"/>
</dbReference>
<dbReference type="PANTHER" id="PTHR42781:SF4">
    <property type="entry name" value="SPERMIDINE_PUTRESCINE IMPORT ATP-BINDING PROTEIN POTA"/>
    <property type="match status" value="1"/>
</dbReference>
<feature type="compositionally biased region" description="Basic and acidic residues" evidence="4">
    <location>
        <begin position="373"/>
        <end position="382"/>
    </location>
</feature>
<dbReference type="OrthoDB" id="9802264at2"/>
<dbReference type="PROSITE" id="PS50893">
    <property type="entry name" value="ABC_TRANSPORTER_2"/>
    <property type="match status" value="1"/>
</dbReference>
<dbReference type="FunFam" id="3.40.50.300:FF:000425">
    <property type="entry name" value="Probable ABC transporter, ATP-binding subunit"/>
    <property type="match status" value="1"/>
</dbReference>
<dbReference type="SUPFAM" id="SSF52540">
    <property type="entry name" value="P-loop containing nucleoside triphosphate hydrolases"/>
    <property type="match status" value="1"/>
</dbReference>
<dbReference type="GO" id="GO:0022857">
    <property type="term" value="F:transmembrane transporter activity"/>
    <property type="evidence" value="ECO:0007669"/>
    <property type="project" value="InterPro"/>
</dbReference>
<evidence type="ECO:0000256" key="2">
    <source>
        <dbReference type="ARBA" id="ARBA00022741"/>
    </source>
</evidence>